<dbReference type="RefSeq" id="XP_003857158.1">
    <property type="nucleotide sequence ID" value="XM_003857110.1"/>
</dbReference>
<evidence type="ECO:0000259" key="5">
    <source>
        <dbReference type="Pfam" id="PF20640"/>
    </source>
</evidence>
<dbReference type="PANTHER" id="PTHR28221">
    <property type="entry name" value="RNA POLYMERASE I-SPECIFIC TRANSCRIPTION INITIATION FACTOR RRN6"/>
    <property type="match status" value="1"/>
</dbReference>
<sequence length="1010" mass="111538">MAERFRSDLPYGHFGRGNYSLTENVWNHVRHIQPTIRIQPLGGPKFLAGSTPENHHPSSGLDYGAKLRKRHEQQIKTLVKSNPDLQATSAILADHLRTSELVQAAIQRYDSTKGSLIAISHIFSESRHRPILVSAYATGEDGADLCLVRVQDQKQGWTGTDNISLNVPTMYGEHLVLPGKASILQVRFSSSVQPGNVMLGIRTQIGVVIYHPTQRKASSAGAFGSRLVLDPLYTVSIGNTSGVPCSDFAFNPWFPQQLAIVDQAGQWEVLEFRTRKMDRVDRRWTGSSDNGNTKLNDGWARITWIANIETVAICTRTSLKLVNISADEAVLVEDVTGGLSGSIPWILDFGLVPDHMNLFLVLTTTHIVLYEVGTERSSGTATKVILKLRHFRSPDDTTLRLNTWIDADIVVMLQSSLLNPMTCYSLRFLDGLRVFSEDPFEIDLTTALERNKRGSRVADIHIQPVKQVRTDTGSSEHESLGMRFFAARMITTEYKAVECLLYGAAVSKLSTDESPGPPDRMQKLRTTGSRLSLTNFVVDDSIVELDAEETPRGEPVARRRRRAKPRLLPSERTIDLERVTRLLQRPVHGVRPLQEVLDAIATTLRKPNSNNVDPLQTLYGDLDIELMIDDIHVSSDSLRSLLQILPEESARFVEDDGELADPDQQRLVLRPLSLPPSLKDLMQPDMSATYNAVVQSWVTSLSAKIPGRVRLAKAKLASSIAAELVLACNVLRVEARAMATQPGQAADHSKYLLDELGSSQPTFSQQASALPTPSTTPSIMTASSHPSTFAAPELERLSKYTTFSKPTSNVLPRSLTSVLSHWKIGSQPEDYDWLSTSRNLAEKDDEEDEDMTERERKRLQRRAERHIRRQRKEVAAAEASQLASSQAPAIFSASQPLAIRQVESQPNFIAESSQMTAGGGSFGGGQMSQVVAGRSTAKTMQISQLATVVILTMASTVLADGNCTIDGKPHGACWFNWRNPKEVQVILACNEHSPCVQPGAWLPAIVVHCN</sequence>
<evidence type="ECO:0000259" key="3">
    <source>
        <dbReference type="Pfam" id="PF10214"/>
    </source>
</evidence>
<gene>
    <name evidence="6" type="ORF">MYCGRDRAFT_107460</name>
</gene>
<evidence type="ECO:0000313" key="7">
    <source>
        <dbReference type="Proteomes" id="UP000008062"/>
    </source>
</evidence>
<organism evidence="6 7">
    <name type="scientific">Zymoseptoria tritici (strain CBS 115943 / IPO323)</name>
    <name type="common">Speckled leaf blotch fungus</name>
    <name type="synonym">Septoria tritici</name>
    <dbReference type="NCBI Taxonomy" id="336722"/>
    <lineage>
        <taxon>Eukaryota</taxon>
        <taxon>Fungi</taxon>
        <taxon>Dikarya</taxon>
        <taxon>Ascomycota</taxon>
        <taxon>Pezizomycotina</taxon>
        <taxon>Dothideomycetes</taxon>
        <taxon>Dothideomycetidae</taxon>
        <taxon>Mycosphaerellales</taxon>
        <taxon>Mycosphaerellaceae</taxon>
        <taxon>Zymoseptoria</taxon>
    </lineage>
</organism>
<dbReference type="GO" id="GO:0070860">
    <property type="term" value="C:RNA polymerase I core factor complex"/>
    <property type="evidence" value="ECO:0007669"/>
    <property type="project" value="TreeGrafter"/>
</dbReference>
<dbReference type="PANTHER" id="PTHR28221:SF2">
    <property type="entry name" value="RNA POLYMERASE I-SPECIFIC TRANSCRIPTION INITIATION FACTOR RRN6"/>
    <property type="match status" value="1"/>
</dbReference>
<dbReference type="OMA" id="DLPMTQV"/>
<dbReference type="EMBL" id="CM001196">
    <property type="protein sequence ID" value="EGP92134.1"/>
    <property type="molecule type" value="Genomic_DNA"/>
</dbReference>
<dbReference type="GO" id="GO:0001163">
    <property type="term" value="F:RNA polymerase I transcription regulatory region sequence-specific DNA binding"/>
    <property type="evidence" value="ECO:0007669"/>
    <property type="project" value="TreeGrafter"/>
</dbReference>
<evidence type="ECO:0000256" key="2">
    <source>
        <dbReference type="SAM" id="MobiDB-lite"/>
    </source>
</evidence>
<keyword evidence="7" id="KW-1185">Reference proteome</keyword>
<evidence type="ECO:0000256" key="1">
    <source>
        <dbReference type="SAM" id="Coils"/>
    </source>
</evidence>
<dbReference type="InParanoid" id="F9WY77"/>
<dbReference type="InterPro" id="IPR048536">
    <property type="entry name" value="Rrn6_K-rich"/>
</dbReference>
<dbReference type="OrthoDB" id="4090074at2759"/>
<dbReference type="Proteomes" id="UP000008062">
    <property type="component" value="Chromosome 1"/>
</dbReference>
<name>F9WY77_ZYMTI</name>
<dbReference type="HOGENOM" id="CLU_005807_1_0_1"/>
<dbReference type="Pfam" id="PF10214">
    <property type="entry name" value="Rrn6_beta-prop"/>
    <property type="match status" value="1"/>
</dbReference>
<protein>
    <recommendedName>
        <fullName evidence="8">RNA polymerase I-specific transcription initiation factor RRN6-like protein</fullName>
    </recommendedName>
</protein>
<proteinExistence type="predicted"/>
<dbReference type="InterPro" id="IPR048535">
    <property type="entry name" value="RRN6_beta-prop"/>
</dbReference>
<dbReference type="Pfam" id="PF20639">
    <property type="entry name" value="Rrn6_K-rich"/>
    <property type="match status" value="1"/>
</dbReference>
<evidence type="ECO:0000259" key="4">
    <source>
        <dbReference type="Pfam" id="PF20639"/>
    </source>
</evidence>
<dbReference type="AlphaFoldDB" id="F9WY77"/>
<feature type="domain" description="RRN6 helical bundle" evidence="5">
    <location>
        <begin position="536"/>
        <end position="727"/>
    </location>
</feature>
<dbReference type="GO" id="GO:0001179">
    <property type="term" value="F:RNA polymerase I general transcription initiation factor binding"/>
    <property type="evidence" value="ECO:0007669"/>
    <property type="project" value="TreeGrafter"/>
</dbReference>
<feature type="domain" description="RRN6 beta-propeller" evidence="3">
    <location>
        <begin position="110"/>
        <end position="444"/>
    </location>
</feature>
<keyword evidence="1" id="KW-0175">Coiled coil</keyword>
<evidence type="ECO:0000313" key="6">
    <source>
        <dbReference type="EMBL" id="EGP92134.1"/>
    </source>
</evidence>
<dbReference type="KEGG" id="ztr:MYCGRDRAFT_107460"/>
<dbReference type="GeneID" id="13395226"/>
<dbReference type="InterPro" id="IPR019350">
    <property type="entry name" value="RNA_pol_I-sp_TIF_RRN6-like"/>
</dbReference>
<reference evidence="6 7" key="1">
    <citation type="journal article" date="2011" name="PLoS Genet.">
        <title>Finished genome of the fungal wheat pathogen Mycosphaerella graminicola reveals dispensome structure, chromosome plasticity, and stealth pathogenesis.</title>
        <authorList>
            <person name="Goodwin S.B."/>
            <person name="Ben M'barek S."/>
            <person name="Dhillon B."/>
            <person name="Wittenberg A.H.J."/>
            <person name="Crane C.F."/>
            <person name="Hane J.K."/>
            <person name="Foster A.J."/>
            <person name="Van der Lee T.A.J."/>
            <person name="Grimwood J."/>
            <person name="Aerts A."/>
            <person name="Antoniw J."/>
            <person name="Bailey A."/>
            <person name="Bluhm B."/>
            <person name="Bowler J."/>
            <person name="Bristow J."/>
            <person name="van der Burgt A."/>
            <person name="Canto-Canche B."/>
            <person name="Churchill A.C.L."/>
            <person name="Conde-Ferraez L."/>
            <person name="Cools H.J."/>
            <person name="Coutinho P.M."/>
            <person name="Csukai M."/>
            <person name="Dehal P."/>
            <person name="De Wit P."/>
            <person name="Donzelli B."/>
            <person name="van de Geest H.C."/>
            <person name="van Ham R.C.H.J."/>
            <person name="Hammond-Kosack K.E."/>
            <person name="Henrissat B."/>
            <person name="Kilian A."/>
            <person name="Kobayashi A.K."/>
            <person name="Koopmann E."/>
            <person name="Kourmpetis Y."/>
            <person name="Kuzniar A."/>
            <person name="Lindquist E."/>
            <person name="Lombard V."/>
            <person name="Maliepaard C."/>
            <person name="Martins N."/>
            <person name="Mehrabi R."/>
            <person name="Nap J.P.H."/>
            <person name="Ponomarenko A."/>
            <person name="Rudd J.J."/>
            <person name="Salamov A."/>
            <person name="Schmutz J."/>
            <person name="Schouten H.J."/>
            <person name="Shapiro H."/>
            <person name="Stergiopoulos I."/>
            <person name="Torriani S.F.F."/>
            <person name="Tu H."/>
            <person name="de Vries R.P."/>
            <person name="Waalwijk C."/>
            <person name="Ware S.B."/>
            <person name="Wiebenga A."/>
            <person name="Zwiers L.-H."/>
            <person name="Oliver R.P."/>
            <person name="Grigoriev I.V."/>
            <person name="Kema G.H.J."/>
        </authorList>
    </citation>
    <scope>NUCLEOTIDE SEQUENCE [LARGE SCALE GENOMIC DNA]</scope>
    <source>
        <strain evidence="7">CBS 115943 / IPO323</strain>
    </source>
</reference>
<dbReference type="GO" id="GO:0042790">
    <property type="term" value="P:nucleolar large rRNA transcription by RNA polymerase I"/>
    <property type="evidence" value="ECO:0007669"/>
    <property type="project" value="TreeGrafter"/>
</dbReference>
<feature type="coiled-coil region" evidence="1">
    <location>
        <begin position="842"/>
        <end position="880"/>
    </location>
</feature>
<feature type="domain" description="RRN6 K-rich C-terminal" evidence="4">
    <location>
        <begin position="817"/>
        <end position="935"/>
    </location>
</feature>
<dbReference type="InterPro" id="IPR048537">
    <property type="entry name" value="RRN6_HB"/>
</dbReference>
<dbReference type="Pfam" id="PF20640">
    <property type="entry name" value="Rrn6_HB"/>
    <property type="match status" value="1"/>
</dbReference>
<dbReference type="eggNOG" id="ENOG502QRAW">
    <property type="taxonomic scope" value="Eukaryota"/>
</dbReference>
<feature type="region of interest" description="Disordered" evidence="2">
    <location>
        <begin position="762"/>
        <end position="784"/>
    </location>
</feature>
<accession>F9WY77</accession>
<evidence type="ECO:0008006" key="8">
    <source>
        <dbReference type="Google" id="ProtNLM"/>
    </source>
</evidence>
<dbReference type="STRING" id="336722.F9WY77"/>